<evidence type="ECO:0000256" key="6">
    <source>
        <dbReference type="SAM" id="MobiDB-lite"/>
    </source>
</evidence>
<feature type="binding site" evidence="5">
    <location>
        <position position="263"/>
    </location>
    <ligand>
        <name>S-adenosyl-L-methionine</name>
        <dbReference type="ChEBI" id="CHEBI:59789"/>
    </ligand>
</feature>
<evidence type="ECO:0000256" key="1">
    <source>
        <dbReference type="ARBA" id="ARBA00022603"/>
    </source>
</evidence>
<feature type="binding site" evidence="5">
    <location>
        <position position="307"/>
    </location>
    <ligand>
        <name>S-adenosyl-L-methionine</name>
        <dbReference type="ChEBI" id="CHEBI:59789"/>
    </ligand>
</feature>
<dbReference type="InterPro" id="IPR029063">
    <property type="entry name" value="SAM-dependent_MTases_sf"/>
</dbReference>
<evidence type="ECO:0000313" key="8">
    <source>
        <dbReference type="EMBL" id="ODR94627.1"/>
    </source>
</evidence>
<dbReference type="Proteomes" id="UP000094172">
    <property type="component" value="Unassembled WGS sequence"/>
</dbReference>
<dbReference type="InterPro" id="IPR049560">
    <property type="entry name" value="MeTrfase_RsmB-F_NOP2_cat"/>
</dbReference>
<evidence type="ECO:0000256" key="2">
    <source>
        <dbReference type="ARBA" id="ARBA00022679"/>
    </source>
</evidence>
<reference evidence="8 9" key="1">
    <citation type="journal article" date="2016" name="Environ. Microbiol.">
        <title>New Methyloceanibacter diversity from North Sea sediments includes methanotroph containing solely the soluble methane monooxygenase.</title>
        <authorList>
            <person name="Vekeman B."/>
            <person name="Kerckhof F.M."/>
            <person name="Cremers G."/>
            <person name="de Vos P."/>
            <person name="Vandamme P."/>
            <person name="Boon N."/>
            <person name="Op den Camp H.J."/>
            <person name="Heylen K."/>
        </authorList>
    </citation>
    <scope>NUCLEOTIDE SEQUENCE [LARGE SCALE GENOMIC DNA]</scope>
    <source>
        <strain evidence="8 9">R-67176</strain>
    </source>
</reference>
<dbReference type="GO" id="GO:0001510">
    <property type="term" value="P:RNA methylation"/>
    <property type="evidence" value="ECO:0007669"/>
    <property type="project" value="InterPro"/>
</dbReference>
<comment type="similarity">
    <text evidence="5">Belongs to the class I-like SAM-binding methyltransferase superfamily. RsmB/NOP family.</text>
</comment>
<evidence type="ECO:0000313" key="9">
    <source>
        <dbReference type="Proteomes" id="UP000094172"/>
    </source>
</evidence>
<dbReference type="GO" id="GO:0008173">
    <property type="term" value="F:RNA methyltransferase activity"/>
    <property type="evidence" value="ECO:0007669"/>
    <property type="project" value="InterPro"/>
</dbReference>
<dbReference type="EMBL" id="LPWE01000012">
    <property type="protein sequence ID" value="ODR94627.1"/>
    <property type="molecule type" value="Genomic_DNA"/>
</dbReference>
<comment type="caution">
    <text evidence="5">Lacks conserved residue(s) required for the propagation of feature annotation.</text>
</comment>
<organism evidence="8 9">
    <name type="scientific">Methyloceanibacter stevinii</name>
    <dbReference type="NCBI Taxonomy" id="1774970"/>
    <lineage>
        <taxon>Bacteria</taxon>
        <taxon>Pseudomonadati</taxon>
        <taxon>Pseudomonadota</taxon>
        <taxon>Alphaproteobacteria</taxon>
        <taxon>Hyphomicrobiales</taxon>
        <taxon>Hyphomicrobiaceae</taxon>
        <taxon>Methyloceanibacter</taxon>
    </lineage>
</organism>
<keyword evidence="3 5" id="KW-0949">S-adenosyl-L-methionine</keyword>
<feature type="active site" description="Nucleophile" evidence="5">
    <location>
        <position position="360"/>
    </location>
</feature>
<dbReference type="Pfam" id="PF01189">
    <property type="entry name" value="Methyltr_RsmB-F"/>
    <property type="match status" value="1"/>
</dbReference>
<dbReference type="GO" id="GO:0003723">
    <property type="term" value="F:RNA binding"/>
    <property type="evidence" value="ECO:0007669"/>
    <property type="project" value="UniProtKB-UniRule"/>
</dbReference>
<keyword evidence="4 5" id="KW-0694">RNA-binding</keyword>
<keyword evidence="9" id="KW-1185">Reference proteome</keyword>
<dbReference type="Gene3D" id="3.30.70.1170">
    <property type="entry name" value="Sun protein, domain 3"/>
    <property type="match status" value="1"/>
</dbReference>
<dbReference type="InterPro" id="IPR054728">
    <property type="entry name" value="RsmB-like_ferredoxin"/>
</dbReference>
<dbReference type="PANTHER" id="PTHR22807">
    <property type="entry name" value="NOP2 YEAST -RELATED NOL1/NOP2/FMU SUN DOMAIN-CONTAINING"/>
    <property type="match status" value="1"/>
</dbReference>
<sequence>MTPAGRASAAIEVLTDLGARKRPASEALKDWGSAHRFAGSGDRAAIGSLVFDCLRQRASLGAAMEDDGPRALVLRALVSAWGMSADSVDRLFDGSRFAPEPLTEVERAGLTRVLSPDVPAWVRGDYPEWLEDSFAAVFGEDAVAEGAALSVRAPVDLRVNTLKANRDKVLKALARFTPQPTAYGRHGLRIAPRQGSARTPHVEADAAHGKGWSRGPGRGAQIAAAMTGAGPREQVIDLCAGAGGKTLALAAAMANTGQLYAYDANRMRLRPIFDRLRRAAPATCRCWRAGSTRGSRPEGRMDRVVIDAPCTGSGTWRRRPDAKWRLTPDMLSGRMADQVAVLARARDLVKPGGRLTYITCSVLPGENREQVDSFLERHPEFALKPWREVWEEAIEADAPASADGSDETLLMTPRSHGTDGFFVATLERQA</sequence>
<dbReference type="STRING" id="1774970.AUC70_08365"/>
<dbReference type="SUPFAM" id="SSF53335">
    <property type="entry name" value="S-adenosyl-L-methionine-dependent methyltransferases"/>
    <property type="match status" value="1"/>
</dbReference>
<dbReference type="Gene3D" id="3.40.50.150">
    <property type="entry name" value="Vaccinia Virus protein VP39"/>
    <property type="match status" value="1"/>
</dbReference>
<feature type="domain" description="SAM-dependent MTase RsmB/NOP-type" evidence="7">
    <location>
        <begin position="145"/>
        <end position="429"/>
    </location>
</feature>
<proteinExistence type="inferred from homology"/>
<protein>
    <submittedName>
        <fullName evidence="8">MFS transporter</fullName>
    </submittedName>
</protein>
<gene>
    <name evidence="8" type="ORF">AUC70_08365</name>
</gene>
<dbReference type="AlphaFoldDB" id="A0A1E3VM82"/>
<evidence type="ECO:0000256" key="3">
    <source>
        <dbReference type="ARBA" id="ARBA00022691"/>
    </source>
</evidence>
<dbReference type="CDD" id="cd02440">
    <property type="entry name" value="AdoMet_MTases"/>
    <property type="match status" value="1"/>
</dbReference>
<keyword evidence="1 5" id="KW-0489">Methyltransferase</keyword>
<accession>A0A1E3VM82</accession>
<evidence type="ECO:0000256" key="5">
    <source>
        <dbReference type="PROSITE-ProRule" id="PRU01023"/>
    </source>
</evidence>
<evidence type="ECO:0000256" key="4">
    <source>
        <dbReference type="ARBA" id="ARBA00022884"/>
    </source>
</evidence>
<dbReference type="PROSITE" id="PS51686">
    <property type="entry name" value="SAM_MT_RSMB_NOP"/>
    <property type="match status" value="1"/>
</dbReference>
<dbReference type="RefSeq" id="WP_069444982.1">
    <property type="nucleotide sequence ID" value="NZ_LPWE01000012.1"/>
</dbReference>
<name>A0A1E3VM82_9HYPH</name>
<dbReference type="PANTHER" id="PTHR22807:SF53">
    <property type="entry name" value="RIBOSOMAL RNA SMALL SUBUNIT METHYLTRANSFERASE B-RELATED"/>
    <property type="match status" value="1"/>
</dbReference>
<feature type="region of interest" description="Disordered" evidence="6">
    <location>
        <begin position="194"/>
        <end position="217"/>
    </location>
</feature>
<evidence type="ECO:0000259" key="7">
    <source>
        <dbReference type="PROSITE" id="PS51686"/>
    </source>
</evidence>
<dbReference type="InterPro" id="IPR023267">
    <property type="entry name" value="RCMT"/>
</dbReference>
<dbReference type="InterPro" id="IPR001678">
    <property type="entry name" value="MeTrfase_RsmB-F_NOP2_dom"/>
</dbReference>
<dbReference type="PRINTS" id="PR02008">
    <property type="entry name" value="RCMTFAMILY"/>
</dbReference>
<comment type="caution">
    <text evidence="8">The sequence shown here is derived from an EMBL/GenBank/DDBJ whole genome shotgun (WGS) entry which is preliminary data.</text>
</comment>
<keyword evidence="2 5" id="KW-0808">Transferase</keyword>
<dbReference type="Pfam" id="PF22458">
    <property type="entry name" value="RsmF-B_ferredox"/>
    <property type="match status" value="1"/>
</dbReference>